<dbReference type="AlphaFoldDB" id="A0A921AWT7"/>
<gene>
    <name evidence="1" type="primary">hxsC</name>
    <name evidence="1" type="ORF">K8W16_06250</name>
</gene>
<evidence type="ECO:0000313" key="1">
    <source>
        <dbReference type="EMBL" id="HJD97228.1"/>
    </source>
</evidence>
<dbReference type="InterPro" id="IPR013785">
    <property type="entry name" value="Aldolase_TIM"/>
</dbReference>
<dbReference type="Gene3D" id="3.20.20.70">
    <property type="entry name" value="Aldolase class I"/>
    <property type="match status" value="1"/>
</dbReference>
<dbReference type="InterPro" id="IPR024032">
    <property type="entry name" value="rSAM_paired_HxsC"/>
</dbReference>
<dbReference type="GO" id="GO:0006783">
    <property type="term" value="P:heme biosynthetic process"/>
    <property type="evidence" value="ECO:0007669"/>
    <property type="project" value="TreeGrafter"/>
</dbReference>
<dbReference type="PANTHER" id="PTHR11228">
    <property type="entry name" value="RADICAL SAM DOMAIN PROTEIN"/>
    <property type="match status" value="1"/>
</dbReference>
<dbReference type="NCBIfam" id="TIGR03977">
    <property type="entry name" value="rSAM_pair_HxsC"/>
    <property type="match status" value="1"/>
</dbReference>
<dbReference type="InterPro" id="IPR050377">
    <property type="entry name" value="Radical_SAM_PqqE_MftC-like"/>
</dbReference>
<reference evidence="1" key="2">
    <citation type="submission" date="2021-09" db="EMBL/GenBank/DDBJ databases">
        <authorList>
            <person name="Gilroy R."/>
        </authorList>
    </citation>
    <scope>NUCLEOTIDE SEQUENCE</scope>
    <source>
        <strain evidence="1">ChiGjej2B2-19336</strain>
    </source>
</reference>
<comment type="caution">
    <text evidence="1">The sequence shown here is derived from an EMBL/GenBank/DDBJ whole genome shotgun (WGS) entry which is preliminary data.</text>
</comment>
<evidence type="ECO:0000313" key="2">
    <source>
        <dbReference type="Proteomes" id="UP000698963"/>
    </source>
</evidence>
<dbReference type="EMBL" id="DYZA01000123">
    <property type="protein sequence ID" value="HJD97228.1"/>
    <property type="molecule type" value="Genomic_DNA"/>
</dbReference>
<proteinExistence type="predicted"/>
<protein>
    <submittedName>
        <fullName evidence="1">His-Xaa-Ser system radical SAM maturase HxsC</fullName>
    </submittedName>
</protein>
<dbReference type="SUPFAM" id="SSF102114">
    <property type="entry name" value="Radical SAM enzymes"/>
    <property type="match status" value="1"/>
</dbReference>
<accession>A0A921AWT7</accession>
<organism evidence="1 2">
    <name type="scientific">Mailhella massiliensis</name>
    <dbReference type="NCBI Taxonomy" id="1903261"/>
    <lineage>
        <taxon>Bacteria</taxon>
        <taxon>Pseudomonadati</taxon>
        <taxon>Thermodesulfobacteriota</taxon>
        <taxon>Desulfovibrionia</taxon>
        <taxon>Desulfovibrionales</taxon>
        <taxon>Desulfovibrionaceae</taxon>
        <taxon>Mailhella</taxon>
    </lineage>
</organism>
<name>A0A921AWT7_9BACT</name>
<dbReference type="Proteomes" id="UP000698963">
    <property type="component" value="Unassembled WGS sequence"/>
</dbReference>
<sequence>MCPQPPSQSSPERFLRQAREVLRLIRGRNISDCCLTGGEPSLAGDAFFDILRQCTLEHPEALVSVLTNGRAFADREFSFRLAGIPSRNVLFCVSLHSEVDTLHDAITGVKGSCAQTQQGIYRLASLGFAVEIRTVISRCNYRYLAEFAEHIGNYFPFCAHCAFMGLELHGWAEKHKDMLTVSPVEYGAYLKEAVLTLARRGIPVSLYNVPLCMCGSALQRYARKSISSWKNRYLPQCDACVMKDQCCGFFSTSSEVPEEFVKPFTEKEEYEKFCV</sequence>
<dbReference type="CDD" id="cd01335">
    <property type="entry name" value="Radical_SAM"/>
    <property type="match status" value="1"/>
</dbReference>
<reference evidence="1" key="1">
    <citation type="journal article" date="2021" name="PeerJ">
        <title>Extensive microbial diversity within the chicken gut microbiome revealed by metagenomics and culture.</title>
        <authorList>
            <person name="Gilroy R."/>
            <person name="Ravi A."/>
            <person name="Getino M."/>
            <person name="Pursley I."/>
            <person name="Horton D.L."/>
            <person name="Alikhan N.F."/>
            <person name="Baker D."/>
            <person name="Gharbi K."/>
            <person name="Hall N."/>
            <person name="Watson M."/>
            <person name="Adriaenssens E.M."/>
            <person name="Foster-Nyarko E."/>
            <person name="Jarju S."/>
            <person name="Secka A."/>
            <person name="Antonio M."/>
            <person name="Oren A."/>
            <person name="Chaudhuri R.R."/>
            <person name="La Ragione R."/>
            <person name="Hildebrand F."/>
            <person name="Pallen M.J."/>
        </authorList>
    </citation>
    <scope>NUCLEOTIDE SEQUENCE</scope>
    <source>
        <strain evidence="1">ChiGjej2B2-19336</strain>
    </source>
</reference>
<dbReference type="InterPro" id="IPR058240">
    <property type="entry name" value="rSAM_sf"/>
</dbReference>
<dbReference type="PANTHER" id="PTHR11228:SF7">
    <property type="entry name" value="PQQA PEPTIDE CYCLASE"/>
    <property type="match status" value="1"/>
</dbReference>